<keyword evidence="2" id="KW-0378">Hydrolase</keyword>
<dbReference type="InterPro" id="IPR006054">
    <property type="entry name" value="DnaQ"/>
</dbReference>
<proteinExistence type="predicted"/>
<dbReference type="CDD" id="cd06127">
    <property type="entry name" value="DEDDh"/>
    <property type="match status" value="1"/>
</dbReference>
<organism evidence="5 6">
    <name type="scientific">Tepidibacillus fermentans</name>
    <dbReference type="NCBI Taxonomy" id="1281767"/>
    <lineage>
        <taxon>Bacteria</taxon>
        <taxon>Bacillati</taxon>
        <taxon>Bacillota</taxon>
        <taxon>Bacilli</taxon>
        <taxon>Bacillales</taxon>
        <taxon>Bacillaceae</taxon>
        <taxon>Tepidibacillus</taxon>
    </lineage>
</organism>
<feature type="domain" description="Exonuclease" evidence="4">
    <location>
        <begin position="63"/>
        <end position="231"/>
    </location>
</feature>
<dbReference type="GO" id="GO:0003677">
    <property type="term" value="F:DNA binding"/>
    <property type="evidence" value="ECO:0007669"/>
    <property type="project" value="InterPro"/>
</dbReference>
<dbReference type="GO" id="GO:0008408">
    <property type="term" value="F:3'-5' exonuclease activity"/>
    <property type="evidence" value="ECO:0007669"/>
    <property type="project" value="TreeGrafter"/>
</dbReference>
<dbReference type="Gene3D" id="3.30.420.10">
    <property type="entry name" value="Ribonuclease H-like superfamily/Ribonuclease H"/>
    <property type="match status" value="1"/>
</dbReference>
<evidence type="ECO:0000313" key="6">
    <source>
        <dbReference type="Proteomes" id="UP000295788"/>
    </source>
</evidence>
<evidence type="ECO:0000259" key="4">
    <source>
        <dbReference type="SMART" id="SM00479"/>
    </source>
</evidence>
<dbReference type="EMBL" id="SMAB01000003">
    <property type="protein sequence ID" value="TCS83705.1"/>
    <property type="molecule type" value="Genomic_DNA"/>
</dbReference>
<evidence type="ECO:0000313" key="5">
    <source>
        <dbReference type="EMBL" id="TCS83705.1"/>
    </source>
</evidence>
<evidence type="ECO:0000256" key="1">
    <source>
        <dbReference type="ARBA" id="ARBA00022722"/>
    </source>
</evidence>
<protein>
    <submittedName>
        <fullName evidence="5">DNA polymerase-3 subunit epsilon</fullName>
    </submittedName>
</protein>
<dbReference type="FunFam" id="3.30.420.10:FF:000045">
    <property type="entry name" value="3'-5' exonuclease DinG"/>
    <property type="match status" value="1"/>
</dbReference>
<keyword evidence="6" id="KW-1185">Reference proteome</keyword>
<dbReference type="PANTHER" id="PTHR30231:SF41">
    <property type="entry name" value="DNA POLYMERASE III SUBUNIT EPSILON"/>
    <property type="match status" value="1"/>
</dbReference>
<dbReference type="GO" id="GO:0045004">
    <property type="term" value="P:DNA replication proofreading"/>
    <property type="evidence" value="ECO:0007669"/>
    <property type="project" value="TreeGrafter"/>
</dbReference>
<dbReference type="GO" id="GO:0005829">
    <property type="term" value="C:cytosol"/>
    <property type="evidence" value="ECO:0007669"/>
    <property type="project" value="TreeGrafter"/>
</dbReference>
<dbReference type="InterPro" id="IPR036397">
    <property type="entry name" value="RNaseH_sf"/>
</dbReference>
<dbReference type="PANTHER" id="PTHR30231">
    <property type="entry name" value="DNA POLYMERASE III SUBUNIT EPSILON"/>
    <property type="match status" value="1"/>
</dbReference>
<dbReference type="Proteomes" id="UP000295788">
    <property type="component" value="Unassembled WGS sequence"/>
</dbReference>
<dbReference type="RefSeq" id="WP_132767109.1">
    <property type="nucleotide sequence ID" value="NZ_SMAB01000003.1"/>
</dbReference>
<dbReference type="InterPro" id="IPR012337">
    <property type="entry name" value="RNaseH-like_sf"/>
</dbReference>
<dbReference type="SUPFAM" id="SSF53098">
    <property type="entry name" value="Ribonuclease H-like"/>
    <property type="match status" value="1"/>
</dbReference>
<dbReference type="SMART" id="SM00479">
    <property type="entry name" value="EXOIII"/>
    <property type="match status" value="1"/>
</dbReference>
<dbReference type="OrthoDB" id="9804290at2"/>
<keyword evidence="1" id="KW-0540">Nuclease</keyword>
<dbReference type="InterPro" id="IPR013520">
    <property type="entry name" value="Ribonucl_H"/>
</dbReference>
<sequence length="249" mass="28944">MEPNWKHFISRMLSLGLNREQIQIIGQTDLPFSLQQEHIIRSLLKEIRQKNEDSLRRDLSSIDYVVIDSETTGFFPDKGDEIISLSAVKITNGKISPTVFFTYLSPTHPIPTKIRELTGIDEKVIAHAPKIEEVIQEFLTFIGQSWIVGFHINHDLTFLNDFLLKNYQSKIDRSVFEIQQVLQVVIPNHMLKSLDEALDYYSIPIYQRHHALDDSIMIANLWLKILEECKKKGIITLFDLYSRIYSISK</sequence>
<reference evidence="5 6" key="1">
    <citation type="submission" date="2019-03" db="EMBL/GenBank/DDBJ databases">
        <title>Genomic Encyclopedia of Type Strains, Phase IV (KMG-IV): sequencing the most valuable type-strain genomes for metagenomic binning, comparative biology and taxonomic classification.</title>
        <authorList>
            <person name="Goeker M."/>
        </authorList>
    </citation>
    <scope>NUCLEOTIDE SEQUENCE [LARGE SCALE GENOMIC DNA]</scope>
    <source>
        <strain evidence="5 6">DSM 23802</strain>
    </source>
</reference>
<dbReference type="GO" id="GO:0003887">
    <property type="term" value="F:DNA-directed DNA polymerase activity"/>
    <property type="evidence" value="ECO:0007669"/>
    <property type="project" value="InterPro"/>
</dbReference>
<evidence type="ECO:0000256" key="3">
    <source>
        <dbReference type="ARBA" id="ARBA00022839"/>
    </source>
</evidence>
<name>A0A4R3KK08_9BACI</name>
<dbReference type="AlphaFoldDB" id="A0A4R3KK08"/>
<comment type="caution">
    <text evidence="5">The sequence shown here is derived from an EMBL/GenBank/DDBJ whole genome shotgun (WGS) entry which is preliminary data.</text>
</comment>
<evidence type="ECO:0000256" key="2">
    <source>
        <dbReference type="ARBA" id="ARBA00022801"/>
    </source>
</evidence>
<gene>
    <name evidence="5" type="ORF">EDD72_10326</name>
</gene>
<keyword evidence="3" id="KW-0269">Exonuclease</keyword>
<accession>A0A4R3KK08</accession>
<dbReference type="Pfam" id="PF00929">
    <property type="entry name" value="RNase_T"/>
    <property type="match status" value="1"/>
</dbReference>
<dbReference type="NCBIfam" id="TIGR00573">
    <property type="entry name" value="dnaq"/>
    <property type="match status" value="1"/>
</dbReference>